<dbReference type="InterPro" id="IPR020900">
    <property type="entry name" value="Arg_repress_DNA-bd"/>
</dbReference>
<dbReference type="PRINTS" id="PR01467">
    <property type="entry name" value="ARGREPRESSOR"/>
</dbReference>
<dbReference type="InterPro" id="IPR036390">
    <property type="entry name" value="WH_DNA-bd_sf"/>
</dbReference>
<dbReference type="GO" id="GO:1900079">
    <property type="term" value="P:regulation of arginine biosynthetic process"/>
    <property type="evidence" value="ECO:0007669"/>
    <property type="project" value="UniProtKB-UniRule"/>
</dbReference>
<evidence type="ECO:0000256" key="7">
    <source>
        <dbReference type="HAMAP-Rule" id="MF_00173"/>
    </source>
</evidence>
<sequence length="149" mass="16928">MKNKRQQIILETIENMDIETQEELGQQLKLKGIDTNQSTISRDIKELRLTKVLSNNKKYKYTCINVNQNEENRYVNILENTVNKAERVDKFVMVTTISGSGAAAGEAIDRLGFKGIVGSVAGDNTILILFRNEESAEETVEKIRMYIKN</sequence>
<evidence type="ECO:0000259" key="9">
    <source>
        <dbReference type="Pfam" id="PF02863"/>
    </source>
</evidence>
<proteinExistence type="inferred from homology"/>
<dbReference type="PANTHER" id="PTHR34471">
    <property type="entry name" value="ARGININE REPRESSOR"/>
    <property type="match status" value="1"/>
</dbReference>
<evidence type="ECO:0000256" key="2">
    <source>
        <dbReference type="ARBA" id="ARBA00008316"/>
    </source>
</evidence>
<organism evidence="10 11">
    <name type="scientific">Hathewaya proteolytica DSM 3090</name>
    <dbReference type="NCBI Taxonomy" id="1121331"/>
    <lineage>
        <taxon>Bacteria</taxon>
        <taxon>Bacillati</taxon>
        <taxon>Bacillota</taxon>
        <taxon>Clostridia</taxon>
        <taxon>Eubacteriales</taxon>
        <taxon>Clostridiaceae</taxon>
        <taxon>Hathewaya</taxon>
    </lineage>
</organism>
<dbReference type="GO" id="GO:0003677">
    <property type="term" value="F:DNA binding"/>
    <property type="evidence" value="ECO:0007669"/>
    <property type="project" value="UniProtKB-KW"/>
</dbReference>
<dbReference type="Pfam" id="PF02863">
    <property type="entry name" value="Arg_repressor_C"/>
    <property type="match status" value="1"/>
</dbReference>
<evidence type="ECO:0000313" key="11">
    <source>
        <dbReference type="Proteomes" id="UP000183952"/>
    </source>
</evidence>
<evidence type="ECO:0000256" key="4">
    <source>
        <dbReference type="ARBA" id="ARBA00023015"/>
    </source>
</evidence>
<dbReference type="SUPFAM" id="SSF46785">
    <property type="entry name" value="Winged helix' DNA-binding domain"/>
    <property type="match status" value="1"/>
</dbReference>
<dbReference type="InterPro" id="IPR036251">
    <property type="entry name" value="Arg_repress_C_sf"/>
</dbReference>
<dbReference type="HAMAP" id="MF_00173">
    <property type="entry name" value="Arg_repressor"/>
    <property type="match status" value="1"/>
</dbReference>
<keyword evidence="5 7" id="KW-0238">DNA-binding</keyword>
<evidence type="ECO:0000313" key="10">
    <source>
        <dbReference type="EMBL" id="SHJ65958.1"/>
    </source>
</evidence>
<comment type="pathway">
    <text evidence="7">Amino-acid biosynthesis; L-arginine biosynthesis [regulation].</text>
</comment>
<dbReference type="Gene3D" id="1.10.10.10">
    <property type="entry name" value="Winged helix-like DNA-binding domain superfamily/Winged helix DNA-binding domain"/>
    <property type="match status" value="1"/>
</dbReference>
<dbReference type="GO" id="GO:0006526">
    <property type="term" value="P:L-arginine biosynthetic process"/>
    <property type="evidence" value="ECO:0007669"/>
    <property type="project" value="UniProtKB-UniPathway"/>
</dbReference>
<protein>
    <recommendedName>
        <fullName evidence="7">Arginine repressor</fullName>
    </recommendedName>
</protein>
<dbReference type="InterPro" id="IPR001669">
    <property type="entry name" value="Arg_repress"/>
</dbReference>
<dbReference type="RefSeq" id="WP_072902204.1">
    <property type="nucleotide sequence ID" value="NZ_FRAD01000005.1"/>
</dbReference>
<feature type="domain" description="Arginine repressor DNA-binding" evidence="8">
    <location>
        <begin position="2"/>
        <end position="65"/>
    </location>
</feature>
<name>A0A1M6L426_9CLOT</name>
<keyword evidence="7" id="KW-0678">Repressor</keyword>
<dbReference type="Gene3D" id="3.30.1360.40">
    <property type="match status" value="1"/>
</dbReference>
<comment type="function">
    <text evidence="7">Regulates arginine biosynthesis genes.</text>
</comment>
<dbReference type="PANTHER" id="PTHR34471:SF1">
    <property type="entry name" value="ARGININE REPRESSOR"/>
    <property type="match status" value="1"/>
</dbReference>
<dbReference type="Proteomes" id="UP000183952">
    <property type="component" value="Unassembled WGS sequence"/>
</dbReference>
<keyword evidence="6 7" id="KW-0804">Transcription</keyword>
<evidence type="ECO:0000256" key="5">
    <source>
        <dbReference type="ARBA" id="ARBA00023125"/>
    </source>
</evidence>
<keyword evidence="7" id="KW-0028">Amino-acid biosynthesis</keyword>
<comment type="subcellular location">
    <subcellularLocation>
        <location evidence="1 7">Cytoplasm</location>
    </subcellularLocation>
</comment>
<keyword evidence="3 7" id="KW-0963">Cytoplasm</keyword>
<comment type="similarity">
    <text evidence="2 7">Belongs to the ArgR family.</text>
</comment>
<dbReference type="GO" id="GO:0003700">
    <property type="term" value="F:DNA-binding transcription factor activity"/>
    <property type="evidence" value="ECO:0007669"/>
    <property type="project" value="UniProtKB-UniRule"/>
</dbReference>
<reference evidence="10 11" key="1">
    <citation type="submission" date="2016-11" db="EMBL/GenBank/DDBJ databases">
        <authorList>
            <person name="Jaros S."/>
            <person name="Januszkiewicz K."/>
            <person name="Wedrychowicz H."/>
        </authorList>
    </citation>
    <scope>NUCLEOTIDE SEQUENCE [LARGE SCALE GENOMIC DNA]</scope>
    <source>
        <strain evidence="10 11">DSM 3090</strain>
    </source>
</reference>
<dbReference type="OrthoDB" id="9807089at2"/>
<keyword evidence="7" id="KW-0055">Arginine biosynthesis</keyword>
<accession>A0A1M6L426</accession>
<dbReference type="GO" id="GO:0034618">
    <property type="term" value="F:arginine binding"/>
    <property type="evidence" value="ECO:0007669"/>
    <property type="project" value="InterPro"/>
</dbReference>
<evidence type="ECO:0000256" key="3">
    <source>
        <dbReference type="ARBA" id="ARBA00022490"/>
    </source>
</evidence>
<dbReference type="InterPro" id="IPR036388">
    <property type="entry name" value="WH-like_DNA-bd_sf"/>
</dbReference>
<evidence type="ECO:0000256" key="1">
    <source>
        <dbReference type="ARBA" id="ARBA00004496"/>
    </source>
</evidence>
<dbReference type="UniPathway" id="UPA00068"/>
<dbReference type="AlphaFoldDB" id="A0A1M6L426"/>
<keyword evidence="11" id="KW-1185">Reference proteome</keyword>
<feature type="domain" description="Arginine repressor C-terminal" evidence="9">
    <location>
        <begin position="78"/>
        <end position="144"/>
    </location>
</feature>
<gene>
    <name evidence="7" type="primary">argR</name>
    <name evidence="10" type="ORF">SAMN02745248_00613</name>
</gene>
<evidence type="ECO:0000259" key="8">
    <source>
        <dbReference type="Pfam" id="PF01316"/>
    </source>
</evidence>
<evidence type="ECO:0000256" key="6">
    <source>
        <dbReference type="ARBA" id="ARBA00023163"/>
    </source>
</evidence>
<dbReference type="STRING" id="1121331.SAMN02745248_00613"/>
<dbReference type="SUPFAM" id="SSF55252">
    <property type="entry name" value="C-terminal domain of arginine repressor"/>
    <property type="match status" value="1"/>
</dbReference>
<dbReference type="Pfam" id="PF01316">
    <property type="entry name" value="Arg_repressor"/>
    <property type="match status" value="1"/>
</dbReference>
<keyword evidence="4 7" id="KW-0805">Transcription regulation</keyword>
<dbReference type="InterPro" id="IPR020899">
    <property type="entry name" value="Arg_repress_C"/>
</dbReference>
<dbReference type="GO" id="GO:0051259">
    <property type="term" value="P:protein complex oligomerization"/>
    <property type="evidence" value="ECO:0007669"/>
    <property type="project" value="InterPro"/>
</dbReference>
<dbReference type="EMBL" id="FRAD01000005">
    <property type="protein sequence ID" value="SHJ65958.1"/>
    <property type="molecule type" value="Genomic_DNA"/>
</dbReference>
<dbReference type="GO" id="GO:0005737">
    <property type="term" value="C:cytoplasm"/>
    <property type="evidence" value="ECO:0007669"/>
    <property type="project" value="UniProtKB-SubCell"/>
</dbReference>